<dbReference type="EMBL" id="QPJS01000001">
    <property type="protein sequence ID" value="RCX05508.1"/>
    <property type="molecule type" value="Genomic_DNA"/>
</dbReference>
<keyword evidence="3" id="KW-1185">Reference proteome</keyword>
<gene>
    <name evidence="2" type="ORF">DES35_101795</name>
</gene>
<keyword evidence="1" id="KW-1133">Transmembrane helix</keyword>
<reference evidence="2 3" key="1">
    <citation type="submission" date="2018-07" db="EMBL/GenBank/DDBJ databases">
        <title>Genomic Encyclopedia of Type Strains, Phase IV (KMG-IV): sequencing the most valuable type-strain genomes for metagenomic binning, comparative biology and taxonomic classification.</title>
        <authorList>
            <person name="Goeker M."/>
        </authorList>
    </citation>
    <scope>NUCLEOTIDE SEQUENCE [LARGE SCALE GENOMIC DNA]</scope>
    <source>
        <strain evidence="2 3">DSM 21410</strain>
    </source>
</reference>
<proteinExistence type="predicted"/>
<evidence type="ECO:0000313" key="2">
    <source>
        <dbReference type="EMBL" id="RCX05508.1"/>
    </source>
</evidence>
<keyword evidence="1" id="KW-0472">Membrane</keyword>
<accession>A0A369AAS9</accession>
<dbReference type="Proteomes" id="UP000253517">
    <property type="component" value="Unassembled WGS sequence"/>
</dbReference>
<name>A0A369AAS9_9FLAO</name>
<dbReference type="RefSeq" id="WP_125039345.1">
    <property type="nucleotide sequence ID" value="NZ_BHZF01000001.1"/>
</dbReference>
<feature type="transmembrane region" description="Helical" evidence="1">
    <location>
        <begin position="40"/>
        <end position="69"/>
    </location>
</feature>
<feature type="transmembrane region" description="Helical" evidence="1">
    <location>
        <begin position="7"/>
        <end position="28"/>
    </location>
</feature>
<sequence length="279" mass="31339">MSKTITILTLGLQIALTFTATFCIYMVFALLDSDFGFDGLFGLVIFQPIIAIILSGLTIFVCLIVGLPIRLHNKLNSWWTTNFYVSLIGTFIGLTFLVLALLPNFSETVTHDLNGEPTLKQIPNSLFSITGWLLTAFSVLHIYPPRQLTERAKDFFQKAFKVSLVVIASLTITSCNSSSKTTEKPTLLRADREAPLGWMSLRIYNDSTFNLTSHGLRKQYSKEYLGKVIITKDTLYFNYNDSIPKAGSTAVYNDKVVGFIDGEYPERLEIRMTKLADNE</sequence>
<protein>
    <submittedName>
        <fullName evidence="2">Uncharacterized protein</fullName>
    </submittedName>
</protein>
<organism evidence="2 3">
    <name type="scientific">Schleiferia thermophila</name>
    <dbReference type="NCBI Taxonomy" id="884107"/>
    <lineage>
        <taxon>Bacteria</taxon>
        <taxon>Pseudomonadati</taxon>
        <taxon>Bacteroidota</taxon>
        <taxon>Flavobacteriia</taxon>
        <taxon>Flavobacteriales</taxon>
        <taxon>Schleiferiaceae</taxon>
        <taxon>Schleiferia</taxon>
    </lineage>
</organism>
<feature type="transmembrane region" description="Helical" evidence="1">
    <location>
        <begin position="81"/>
        <end position="102"/>
    </location>
</feature>
<feature type="transmembrane region" description="Helical" evidence="1">
    <location>
        <begin position="122"/>
        <end position="143"/>
    </location>
</feature>
<evidence type="ECO:0000313" key="3">
    <source>
        <dbReference type="Proteomes" id="UP000253517"/>
    </source>
</evidence>
<keyword evidence="1" id="KW-0812">Transmembrane</keyword>
<dbReference type="AlphaFoldDB" id="A0A369AAS9"/>
<evidence type="ECO:0000256" key="1">
    <source>
        <dbReference type="SAM" id="Phobius"/>
    </source>
</evidence>
<comment type="caution">
    <text evidence="2">The sequence shown here is derived from an EMBL/GenBank/DDBJ whole genome shotgun (WGS) entry which is preliminary data.</text>
</comment>